<dbReference type="Gene3D" id="1.10.10.41">
    <property type="entry name" value="Yeast DNA topoisomerase - domain 1"/>
    <property type="match status" value="1"/>
</dbReference>
<keyword evidence="5" id="KW-0799">Topoisomerase</keyword>
<feature type="domain" description="DNA topoisomerase I eukaryotic-type" evidence="9">
    <location>
        <begin position="147"/>
        <end position="484"/>
    </location>
</feature>
<dbReference type="AlphaFoldDB" id="A0A3S3RNS6"/>
<dbReference type="GO" id="GO:0003677">
    <property type="term" value="F:DNA binding"/>
    <property type="evidence" value="ECO:0007669"/>
    <property type="project" value="UniProtKB-KW"/>
</dbReference>
<evidence type="ECO:0000313" key="11">
    <source>
        <dbReference type="Proteomes" id="UP000288215"/>
    </source>
</evidence>
<dbReference type="InterPro" id="IPR013500">
    <property type="entry name" value="TopoI_cat_euk"/>
</dbReference>
<evidence type="ECO:0000256" key="6">
    <source>
        <dbReference type="ARBA" id="ARBA00023125"/>
    </source>
</evidence>
<comment type="similarity">
    <text evidence="2">Belongs to the type IB topoisomerase family.</text>
</comment>
<dbReference type="InterPro" id="IPR014727">
    <property type="entry name" value="TopoI_cat_a/b-sub_euk"/>
</dbReference>
<sequence>MEKIEVKSLVHSGVLIPVYKPVGFKIRFRGQEIALDKDQEEMAVAWVKKLGTEYATDKVFIRNFFHDFGKALGIKGRVKPEDFDFSEIIAWISEEKAKKEAMTKEEKKALAAERKRIREENRQKYGFAYVNGMPMEISNYMVEPASIFMGRGDHPMRGRWKPGVKPEDVTLNLSPDAPVPQPPGGGRWGGVIFDPGSLWVARWKDKLRDKMKYVWLSDTAYIKQVRDIEKFNKAWELEGKIKEVRDHIMTGLESQDPLQRKVATVCYLIDVLKMRVGDEKDEDEADTVGATTLRPEHISIDEEKGEVTFDFLGKDSVRWISTIKPPPIVIQNLKEFIEEGKETVFNGVRSQKVNAYLAEIMPGLTAKVFRTYHASTTTKAYLEKAEVDRDDPAFVKKYHATMANLEAAKVCNHKRKLPKTWEASLKKKEERLRALKEKKVKPEKIKELQLKIKAMKATKDYNLNTSLKNYIDPRVYADWGQRIDFDWKMYYSKSLQRRFAWVEKEINAAGLSGQ</sequence>
<dbReference type="EC" id="5.6.2.1" evidence="3"/>
<dbReference type="PANTHER" id="PTHR10290">
    <property type="entry name" value="DNA TOPOISOMERASE I"/>
    <property type="match status" value="1"/>
</dbReference>
<proteinExistence type="inferred from homology"/>
<evidence type="ECO:0000256" key="3">
    <source>
        <dbReference type="ARBA" id="ARBA00012891"/>
    </source>
</evidence>
<dbReference type="InterPro" id="IPR013499">
    <property type="entry name" value="TopoI_euk"/>
</dbReference>
<dbReference type="InterPro" id="IPR013034">
    <property type="entry name" value="DNA_topo_DNA_db_N_dom1"/>
</dbReference>
<dbReference type="InterPro" id="IPR013030">
    <property type="entry name" value="DNA_topo_DNA_db_N_dom2"/>
</dbReference>
<dbReference type="Proteomes" id="UP000288215">
    <property type="component" value="Unassembled WGS sequence"/>
</dbReference>
<dbReference type="Gene3D" id="3.90.15.10">
    <property type="entry name" value="Topoisomerase I, Chain A, domain 3"/>
    <property type="match status" value="1"/>
</dbReference>
<dbReference type="Gene3D" id="2.170.11.10">
    <property type="entry name" value="DNA Topoisomerase I, domain 2"/>
    <property type="match status" value="1"/>
</dbReference>
<accession>A0A3S3RNS6</accession>
<reference evidence="10 11" key="1">
    <citation type="submission" date="2018-12" db="EMBL/GenBank/DDBJ databases">
        <title>The complete genome of the methanogenic archaea of the candidate phylum Verstraetearchaeota, obtained from the metagenome of underground thermal water.</title>
        <authorList>
            <person name="Kadnikov V.V."/>
            <person name="Mardanov A.V."/>
            <person name="Beletsky A.V."/>
            <person name="Karnachuk O.V."/>
            <person name="Ravin N.V."/>
        </authorList>
    </citation>
    <scope>NUCLEOTIDE SEQUENCE [LARGE SCALE GENOMIC DNA]</scope>
    <source>
        <strain evidence="10">Ch88</strain>
    </source>
</reference>
<dbReference type="InterPro" id="IPR001631">
    <property type="entry name" value="TopoI"/>
</dbReference>
<dbReference type="EMBL" id="RXGA01000001">
    <property type="protein sequence ID" value="RWX74069.1"/>
    <property type="molecule type" value="Genomic_DNA"/>
</dbReference>
<dbReference type="InterPro" id="IPR008336">
    <property type="entry name" value="TopoI_DNA-bd_euk"/>
</dbReference>
<gene>
    <name evidence="10" type="ORF">Metus_0094</name>
</gene>
<dbReference type="SMART" id="SM00435">
    <property type="entry name" value="TOPEUc"/>
    <property type="match status" value="1"/>
</dbReference>
<dbReference type="Pfam" id="PF14370">
    <property type="entry name" value="Topo_C_assoc"/>
    <property type="match status" value="1"/>
</dbReference>
<evidence type="ECO:0000259" key="9">
    <source>
        <dbReference type="SMART" id="SM00435"/>
    </source>
</evidence>
<evidence type="ECO:0000256" key="4">
    <source>
        <dbReference type="ARBA" id="ARBA00019632"/>
    </source>
</evidence>
<comment type="caution">
    <text evidence="10">The sequence shown here is derived from an EMBL/GenBank/DDBJ whole genome shotgun (WGS) entry which is preliminary data.</text>
</comment>
<dbReference type="Pfam" id="PF02919">
    <property type="entry name" value="Topoisom_I_N"/>
    <property type="match status" value="1"/>
</dbReference>
<comment type="catalytic activity">
    <reaction evidence="1">
        <text>ATP-independent breakage of single-stranded DNA, followed by passage and rejoining.</text>
        <dbReference type="EC" id="5.6.2.1"/>
    </reaction>
</comment>
<keyword evidence="7 10" id="KW-0413">Isomerase</keyword>
<dbReference type="InterPro" id="IPR011010">
    <property type="entry name" value="DNA_brk_join_enz"/>
</dbReference>
<dbReference type="GO" id="GO:0005694">
    <property type="term" value="C:chromosome"/>
    <property type="evidence" value="ECO:0007669"/>
    <property type="project" value="InterPro"/>
</dbReference>
<dbReference type="PROSITE" id="PS52038">
    <property type="entry name" value="TOPO_IB_2"/>
    <property type="match status" value="1"/>
</dbReference>
<dbReference type="SUPFAM" id="SSF56741">
    <property type="entry name" value="Eukaryotic DNA topoisomerase I, N-terminal DNA-binding fragment"/>
    <property type="match status" value="1"/>
</dbReference>
<evidence type="ECO:0000256" key="2">
    <source>
        <dbReference type="ARBA" id="ARBA00006645"/>
    </source>
</evidence>
<evidence type="ECO:0000256" key="7">
    <source>
        <dbReference type="ARBA" id="ARBA00023235"/>
    </source>
</evidence>
<dbReference type="PANTHER" id="PTHR10290:SF3">
    <property type="entry name" value="DNA TOPOISOMERASE 1"/>
    <property type="match status" value="1"/>
</dbReference>
<dbReference type="InterPro" id="IPR014711">
    <property type="entry name" value="TopoI_cat_a-hlx-sub_euk"/>
</dbReference>
<evidence type="ECO:0000256" key="1">
    <source>
        <dbReference type="ARBA" id="ARBA00000213"/>
    </source>
</evidence>
<dbReference type="SUPFAM" id="SSF56349">
    <property type="entry name" value="DNA breaking-rejoining enzymes"/>
    <property type="match status" value="1"/>
</dbReference>
<dbReference type="PRINTS" id="PR00416">
    <property type="entry name" value="EUTPISMRASEI"/>
</dbReference>
<evidence type="ECO:0000256" key="8">
    <source>
        <dbReference type="ARBA" id="ARBA00033297"/>
    </source>
</evidence>
<dbReference type="GO" id="GO:0006265">
    <property type="term" value="P:DNA topological change"/>
    <property type="evidence" value="ECO:0007669"/>
    <property type="project" value="InterPro"/>
</dbReference>
<dbReference type="Gene3D" id="1.10.132.10">
    <property type="match status" value="1"/>
</dbReference>
<dbReference type="InterPro" id="IPR036202">
    <property type="entry name" value="TopoI_DNA-bd_euk_N_sf"/>
</dbReference>
<evidence type="ECO:0000313" key="10">
    <source>
        <dbReference type="EMBL" id="RWX74069.1"/>
    </source>
</evidence>
<dbReference type="InterPro" id="IPR051062">
    <property type="entry name" value="Topoisomerase_IB"/>
</dbReference>
<dbReference type="InterPro" id="IPR025834">
    <property type="entry name" value="TopoI_C_dom"/>
</dbReference>
<organism evidence="10 11">
    <name type="scientific">Methanosuratincola subterraneus</name>
    <dbReference type="NCBI Taxonomy" id="2593994"/>
    <lineage>
        <taxon>Archaea</taxon>
        <taxon>Thermoproteota</taxon>
        <taxon>Methanosuratincolia</taxon>
        <taxon>Candidatus Methanomethylicales</taxon>
        <taxon>Candidatus Methanomethylicaceae</taxon>
        <taxon>Candidatus Methanosuratincola (ex Vanwonterghem et al. 2016)</taxon>
    </lineage>
</organism>
<name>A0A3S3RNS6_METS7</name>
<evidence type="ECO:0000256" key="5">
    <source>
        <dbReference type="ARBA" id="ARBA00023029"/>
    </source>
</evidence>
<protein>
    <recommendedName>
        <fullName evidence="4">DNA topoisomerase 1</fullName>
        <ecNumber evidence="3">5.6.2.1</ecNumber>
    </recommendedName>
    <alternativeName>
        <fullName evidence="8">DNA topoisomerase I</fullName>
    </alternativeName>
</protein>
<dbReference type="Pfam" id="PF01028">
    <property type="entry name" value="Topoisom_I"/>
    <property type="match status" value="1"/>
</dbReference>
<dbReference type="GO" id="GO:0003917">
    <property type="term" value="F:DNA topoisomerase type I (single strand cut, ATP-independent) activity"/>
    <property type="evidence" value="ECO:0007669"/>
    <property type="project" value="UniProtKB-EC"/>
</dbReference>
<keyword evidence="6" id="KW-0238">DNA-binding</keyword>